<accession>K0T3R0</accession>
<comment type="caution">
    <text evidence="1">The sequence shown here is derived from an EMBL/GenBank/DDBJ whole genome shotgun (WGS) entry which is preliminary data.</text>
</comment>
<dbReference type="OrthoDB" id="46300at2759"/>
<dbReference type="eggNOG" id="ENOG502TB66">
    <property type="taxonomic scope" value="Eukaryota"/>
</dbReference>
<sequence>MRRVTKLTSLCPRGRTYLRSTMAASSLLAACAVLAFLTPSTAFVPSSRGSQHAMAASAKSLLFASSGAADDTAKPVSLSPPSSQASRREILSKAASSALGLSSALVVLGPDSAGAFQPGPVTAQSAANKAAYEKSYQGVWADPNHPDGYRVIMASKTGGTTMTFSDGVAKDAPEGTEAKTYSGIPIGMKEGSSELTFDFSFKGGPKGVTATLSDDRQSITFPDGNTWTKNANKYDGIYKDPKYPNGYRVVRKLKSMNTITEVNDTGNPKDSSADLH</sequence>
<name>K0T3R0_THAOC</name>
<keyword evidence="2" id="KW-1185">Reference proteome</keyword>
<evidence type="ECO:0000313" key="2">
    <source>
        <dbReference type="Proteomes" id="UP000266841"/>
    </source>
</evidence>
<organism evidence="1 2">
    <name type="scientific">Thalassiosira oceanica</name>
    <name type="common">Marine diatom</name>
    <dbReference type="NCBI Taxonomy" id="159749"/>
    <lineage>
        <taxon>Eukaryota</taxon>
        <taxon>Sar</taxon>
        <taxon>Stramenopiles</taxon>
        <taxon>Ochrophyta</taxon>
        <taxon>Bacillariophyta</taxon>
        <taxon>Coscinodiscophyceae</taxon>
        <taxon>Thalassiosirophycidae</taxon>
        <taxon>Thalassiosirales</taxon>
        <taxon>Thalassiosiraceae</taxon>
        <taxon>Thalassiosira</taxon>
    </lineage>
</organism>
<dbReference type="PROSITE" id="PS51257">
    <property type="entry name" value="PROKAR_LIPOPROTEIN"/>
    <property type="match status" value="1"/>
</dbReference>
<dbReference type="EMBL" id="AGNL01005990">
    <property type="protein sequence ID" value="EJK72345.1"/>
    <property type="molecule type" value="Genomic_DNA"/>
</dbReference>
<dbReference type="Proteomes" id="UP000266841">
    <property type="component" value="Unassembled WGS sequence"/>
</dbReference>
<protein>
    <submittedName>
        <fullName evidence="1">Uncharacterized protein</fullName>
    </submittedName>
</protein>
<reference evidence="1 2" key="1">
    <citation type="journal article" date="2012" name="Genome Biol.">
        <title>Genome and low-iron response of an oceanic diatom adapted to chronic iron limitation.</title>
        <authorList>
            <person name="Lommer M."/>
            <person name="Specht M."/>
            <person name="Roy A.S."/>
            <person name="Kraemer L."/>
            <person name="Andreson R."/>
            <person name="Gutowska M.A."/>
            <person name="Wolf J."/>
            <person name="Bergner S.V."/>
            <person name="Schilhabel M.B."/>
            <person name="Klostermeier U.C."/>
            <person name="Beiko R.G."/>
            <person name="Rosenstiel P."/>
            <person name="Hippler M."/>
            <person name="Laroche J."/>
        </authorList>
    </citation>
    <scope>NUCLEOTIDE SEQUENCE [LARGE SCALE GENOMIC DNA]</scope>
    <source>
        <strain evidence="1 2">CCMP1005</strain>
    </source>
</reference>
<dbReference type="AlphaFoldDB" id="K0T3R0"/>
<proteinExistence type="predicted"/>
<evidence type="ECO:0000313" key="1">
    <source>
        <dbReference type="EMBL" id="EJK72345.1"/>
    </source>
</evidence>
<gene>
    <name evidence="1" type="ORF">THAOC_06134</name>
</gene>